<protein>
    <recommendedName>
        <fullName evidence="4">Dirigent protein</fullName>
    </recommendedName>
</protein>
<name>A0A2G3AJA5_CAPAN</name>
<comment type="function">
    <text evidence="4">Dirigent proteins impart stereoselectivity on the phenoxy radical-coupling reaction, yielding optically active lignans from two molecules of coniferyl alcohol in the biosynthesis of lignans, flavonolignans, and alkaloids and thus plays a central role in plant secondary metabolism.</text>
</comment>
<dbReference type="Gene3D" id="2.40.480.10">
    <property type="entry name" value="Allene oxide cyclase-like"/>
    <property type="match status" value="1"/>
</dbReference>
<evidence type="ECO:0000256" key="1">
    <source>
        <dbReference type="ARBA" id="ARBA00010746"/>
    </source>
</evidence>
<dbReference type="STRING" id="4072.A0A2G3AJA5"/>
<dbReference type="Proteomes" id="UP000222542">
    <property type="component" value="Unassembled WGS sequence"/>
</dbReference>
<comment type="subunit">
    <text evidence="2 4">Homodimer.</text>
</comment>
<dbReference type="InterPro" id="IPR044859">
    <property type="entry name" value="Allene_oxi_cyc_Dirigent"/>
</dbReference>
<keyword evidence="6" id="KW-1133">Transmembrane helix</keyword>
<keyword evidence="6" id="KW-0812">Transmembrane</keyword>
<comment type="similarity">
    <text evidence="1 4">Belongs to the plant dirigent protein family.</text>
</comment>
<dbReference type="Gramene" id="PHT94243">
    <property type="protein sequence ID" value="PHT94243"/>
    <property type="gene ID" value="T459_02125"/>
</dbReference>
<feature type="compositionally biased region" description="Basic and acidic residues" evidence="5">
    <location>
        <begin position="219"/>
        <end position="228"/>
    </location>
</feature>
<evidence type="ECO:0000256" key="6">
    <source>
        <dbReference type="SAM" id="Phobius"/>
    </source>
</evidence>
<keyword evidence="6" id="KW-0472">Membrane</keyword>
<sequence>MALSNSSFLPLVVALPLFYWAFNLRKSTKLVLYVHDYLSGDDTSAITVAGKHGPQTSVLHFGTMVAVDDPVTEGPDPKSKVIGRAQGMYINSQLDGKGLHLMFSVIFTDGKFKGSTLEIQGADPFAMKEREFSIVSGTGYFRFVRVPTNKRRSKLLDEDTYVVAIEKIIERDFFPDIPKLHNRLNWLKAIRTGDPVQIRDAYVQTSTTSSKEVNEEEKEEKRKYNLNT</sequence>
<dbReference type="AlphaFoldDB" id="A0A2G3AJA5"/>
<evidence type="ECO:0000256" key="4">
    <source>
        <dbReference type="RuleBase" id="RU363099"/>
    </source>
</evidence>
<keyword evidence="8" id="KW-1185">Reference proteome</keyword>
<evidence type="ECO:0000313" key="8">
    <source>
        <dbReference type="Proteomes" id="UP000222542"/>
    </source>
</evidence>
<feature type="region of interest" description="Disordered" evidence="5">
    <location>
        <begin position="207"/>
        <end position="228"/>
    </location>
</feature>
<evidence type="ECO:0000256" key="3">
    <source>
        <dbReference type="ARBA" id="ARBA00022525"/>
    </source>
</evidence>
<accession>A0A2G3AJA5</accession>
<dbReference type="Pfam" id="PF09751">
    <property type="entry name" value="Es2"/>
    <property type="match status" value="1"/>
</dbReference>
<proteinExistence type="inferred from homology"/>
<reference evidence="7 8" key="1">
    <citation type="journal article" date="2014" name="Nat. Genet.">
        <title>Genome sequence of the hot pepper provides insights into the evolution of pungency in Capsicum species.</title>
        <authorList>
            <person name="Kim S."/>
            <person name="Park M."/>
            <person name="Yeom S.I."/>
            <person name="Kim Y.M."/>
            <person name="Lee J.M."/>
            <person name="Lee H.A."/>
            <person name="Seo E."/>
            <person name="Choi J."/>
            <person name="Cheong K."/>
            <person name="Kim K.T."/>
            <person name="Jung K."/>
            <person name="Lee G.W."/>
            <person name="Oh S.K."/>
            <person name="Bae C."/>
            <person name="Kim S.B."/>
            <person name="Lee H.Y."/>
            <person name="Kim S.Y."/>
            <person name="Kim M.S."/>
            <person name="Kang B.C."/>
            <person name="Jo Y.D."/>
            <person name="Yang H.B."/>
            <person name="Jeong H.J."/>
            <person name="Kang W.H."/>
            <person name="Kwon J.K."/>
            <person name="Shin C."/>
            <person name="Lim J.Y."/>
            <person name="Park J.H."/>
            <person name="Huh J.H."/>
            <person name="Kim J.S."/>
            <person name="Kim B.D."/>
            <person name="Cohen O."/>
            <person name="Paran I."/>
            <person name="Suh M.C."/>
            <person name="Lee S.B."/>
            <person name="Kim Y.K."/>
            <person name="Shin Y."/>
            <person name="Noh S.J."/>
            <person name="Park J."/>
            <person name="Seo Y.S."/>
            <person name="Kwon S.Y."/>
            <person name="Kim H.A."/>
            <person name="Park J.M."/>
            <person name="Kim H.J."/>
            <person name="Choi S.B."/>
            <person name="Bosland P.W."/>
            <person name="Reeves G."/>
            <person name="Jo S.H."/>
            <person name="Lee B.W."/>
            <person name="Cho H.T."/>
            <person name="Choi H.S."/>
            <person name="Lee M.S."/>
            <person name="Yu Y."/>
            <person name="Do Choi Y."/>
            <person name="Park B.S."/>
            <person name="van Deynze A."/>
            <person name="Ashrafi H."/>
            <person name="Hill T."/>
            <person name="Kim W.T."/>
            <person name="Pai H.S."/>
            <person name="Ahn H.K."/>
            <person name="Yeam I."/>
            <person name="Giovannoni J.J."/>
            <person name="Rose J.K."/>
            <person name="Sorensen I."/>
            <person name="Lee S.J."/>
            <person name="Kim R.W."/>
            <person name="Choi I.Y."/>
            <person name="Choi B.S."/>
            <person name="Lim J.S."/>
            <person name="Lee Y.H."/>
            <person name="Choi D."/>
        </authorList>
    </citation>
    <scope>NUCLEOTIDE SEQUENCE [LARGE SCALE GENOMIC DNA]</scope>
    <source>
        <strain evidence="8">cv. CM334</strain>
    </source>
</reference>
<dbReference type="InterPro" id="IPR004265">
    <property type="entry name" value="Dirigent"/>
</dbReference>
<evidence type="ECO:0000256" key="2">
    <source>
        <dbReference type="ARBA" id="ARBA00011738"/>
    </source>
</evidence>
<keyword evidence="4" id="KW-0052">Apoplast</keyword>
<dbReference type="GO" id="GO:0009699">
    <property type="term" value="P:phenylpropanoid biosynthetic process"/>
    <property type="evidence" value="ECO:0007669"/>
    <property type="project" value="UniProtKB-ARBA"/>
</dbReference>
<dbReference type="GO" id="GO:0048046">
    <property type="term" value="C:apoplast"/>
    <property type="evidence" value="ECO:0007669"/>
    <property type="project" value="UniProtKB-SubCell"/>
</dbReference>
<reference evidence="7 8" key="2">
    <citation type="journal article" date="2017" name="Genome Biol.">
        <title>New reference genome sequences of hot pepper reveal the massive evolution of plant disease-resistance genes by retroduplication.</title>
        <authorList>
            <person name="Kim S."/>
            <person name="Park J."/>
            <person name="Yeom S.I."/>
            <person name="Kim Y.M."/>
            <person name="Seo E."/>
            <person name="Kim K.T."/>
            <person name="Kim M.S."/>
            <person name="Lee J.M."/>
            <person name="Cheong K."/>
            <person name="Shin H.S."/>
            <person name="Kim S.B."/>
            <person name="Han K."/>
            <person name="Lee J."/>
            <person name="Park M."/>
            <person name="Lee H.A."/>
            <person name="Lee H.Y."/>
            <person name="Lee Y."/>
            <person name="Oh S."/>
            <person name="Lee J.H."/>
            <person name="Choi E."/>
            <person name="Choi E."/>
            <person name="Lee S.E."/>
            <person name="Jeon J."/>
            <person name="Kim H."/>
            <person name="Choi G."/>
            <person name="Song H."/>
            <person name="Lee J."/>
            <person name="Lee S.C."/>
            <person name="Kwon J.K."/>
            <person name="Lee H.Y."/>
            <person name="Koo N."/>
            <person name="Hong Y."/>
            <person name="Kim R.W."/>
            <person name="Kang W.H."/>
            <person name="Huh J.H."/>
            <person name="Kang B.C."/>
            <person name="Yang T.J."/>
            <person name="Lee Y.H."/>
            <person name="Bennetzen J.L."/>
            <person name="Choi D."/>
        </authorList>
    </citation>
    <scope>NUCLEOTIDE SEQUENCE [LARGE SCALE GENOMIC DNA]</scope>
    <source>
        <strain evidence="8">cv. CM334</strain>
    </source>
</reference>
<evidence type="ECO:0000256" key="5">
    <source>
        <dbReference type="SAM" id="MobiDB-lite"/>
    </source>
</evidence>
<keyword evidence="3 4" id="KW-0964">Secreted</keyword>
<dbReference type="Pfam" id="PF03018">
    <property type="entry name" value="Dirigent"/>
    <property type="match status" value="1"/>
</dbReference>
<comment type="subcellular location">
    <subcellularLocation>
        <location evidence="4">Secreted</location>
        <location evidence="4">Extracellular space</location>
        <location evidence="4">Apoplast</location>
    </subcellularLocation>
</comment>
<dbReference type="InterPro" id="IPR019148">
    <property type="entry name" value="Nuclear_protein_DGCR14_ESS-2"/>
</dbReference>
<comment type="caution">
    <text evidence="7">The sequence shown here is derived from an EMBL/GenBank/DDBJ whole genome shotgun (WGS) entry which is preliminary data.</text>
</comment>
<organism evidence="7 8">
    <name type="scientific">Capsicum annuum</name>
    <name type="common">Capsicum pepper</name>
    <dbReference type="NCBI Taxonomy" id="4072"/>
    <lineage>
        <taxon>Eukaryota</taxon>
        <taxon>Viridiplantae</taxon>
        <taxon>Streptophyta</taxon>
        <taxon>Embryophyta</taxon>
        <taxon>Tracheophyta</taxon>
        <taxon>Spermatophyta</taxon>
        <taxon>Magnoliopsida</taxon>
        <taxon>eudicotyledons</taxon>
        <taxon>Gunneridae</taxon>
        <taxon>Pentapetalae</taxon>
        <taxon>asterids</taxon>
        <taxon>lamiids</taxon>
        <taxon>Solanales</taxon>
        <taxon>Solanaceae</taxon>
        <taxon>Solanoideae</taxon>
        <taxon>Capsiceae</taxon>
        <taxon>Capsicum</taxon>
    </lineage>
</organism>
<dbReference type="EMBL" id="AYRZ02000001">
    <property type="protein sequence ID" value="PHT94243.1"/>
    <property type="molecule type" value="Genomic_DNA"/>
</dbReference>
<gene>
    <name evidence="7" type="ORF">T459_02125</name>
</gene>
<dbReference type="PANTHER" id="PTHR21495">
    <property type="entry name" value="NUCLEOPORIN-RELATED"/>
    <property type="match status" value="1"/>
</dbReference>
<evidence type="ECO:0000313" key="7">
    <source>
        <dbReference type="EMBL" id="PHT94243.1"/>
    </source>
</evidence>
<dbReference type="OMA" id="GCYDISI"/>
<feature type="transmembrane region" description="Helical" evidence="6">
    <location>
        <begin position="6"/>
        <end position="22"/>
    </location>
</feature>